<feature type="transmembrane region" description="Helical" evidence="5">
    <location>
        <begin position="465"/>
        <end position="483"/>
    </location>
</feature>
<evidence type="ECO:0000256" key="3">
    <source>
        <dbReference type="ARBA" id="ARBA00022989"/>
    </source>
</evidence>
<feature type="transmembrane region" description="Helical" evidence="5">
    <location>
        <begin position="158"/>
        <end position="184"/>
    </location>
</feature>
<accession>A0A183UKZ5</accession>
<dbReference type="InterPro" id="IPR036259">
    <property type="entry name" value="MFS_trans_sf"/>
</dbReference>
<dbReference type="GO" id="GO:0022857">
    <property type="term" value="F:transmembrane transporter activity"/>
    <property type="evidence" value="ECO:0007669"/>
    <property type="project" value="InterPro"/>
</dbReference>
<feature type="transmembrane region" description="Helical" evidence="5">
    <location>
        <begin position="426"/>
        <end position="445"/>
    </location>
</feature>
<protein>
    <submittedName>
        <fullName evidence="9">MFS domain-containing protein</fullName>
    </submittedName>
</protein>
<evidence type="ECO:0000313" key="9">
    <source>
        <dbReference type="WBParaSite" id="TCNE_0000916501-mRNA-1"/>
    </source>
</evidence>
<feature type="domain" description="Major facilitator superfamily (MFS) profile" evidence="6">
    <location>
        <begin position="303"/>
        <end position="530"/>
    </location>
</feature>
<evidence type="ECO:0000256" key="4">
    <source>
        <dbReference type="ARBA" id="ARBA00023136"/>
    </source>
</evidence>
<dbReference type="EMBL" id="UYWY01020094">
    <property type="protein sequence ID" value="VDM40486.1"/>
    <property type="molecule type" value="Genomic_DNA"/>
</dbReference>
<dbReference type="Pfam" id="PF00083">
    <property type="entry name" value="Sugar_tr"/>
    <property type="match status" value="1"/>
</dbReference>
<feature type="transmembrane region" description="Helical" evidence="5">
    <location>
        <begin position="309"/>
        <end position="330"/>
    </location>
</feature>
<dbReference type="WBParaSite" id="TCNE_0000916501-mRNA-1">
    <property type="protein sequence ID" value="TCNE_0000916501-mRNA-1"/>
    <property type="gene ID" value="TCNE_0000916501"/>
</dbReference>
<evidence type="ECO:0000313" key="8">
    <source>
        <dbReference type="Proteomes" id="UP000050794"/>
    </source>
</evidence>
<organism evidence="8 9">
    <name type="scientific">Toxocara canis</name>
    <name type="common">Canine roundworm</name>
    <dbReference type="NCBI Taxonomy" id="6265"/>
    <lineage>
        <taxon>Eukaryota</taxon>
        <taxon>Metazoa</taxon>
        <taxon>Ecdysozoa</taxon>
        <taxon>Nematoda</taxon>
        <taxon>Chromadorea</taxon>
        <taxon>Rhabditida</taxon>
        <taxon>Spirurina</taxon>
        <taxon>Ascaridomorpha</taxon>
        <taxon>Ascaridoidea</taxon>
        <taxon>Toxocaridae</taxon>
        <taxon>Toxocara</taxon>
    </lineage>
</organism>
<evidence type="ECO:0000259" key="6">
    <source>
        <dbReference type="PROSITE" id="PS50850"/>
    </source>
</evidence>
<evidence type="ECO:0000313" key="7">
    <source>
        <dbReference type="EMBL" id="VDM40486.1"/>
    </source>
</evidence>
<feature type="transmembrane region" description="Helical" evidence="5">
    <location>
        <begin position="399"/>
        <end position="419"/>
    </location>
</feature>
<sequence length="530" mass="60022">MKRILRKADRNVHQNDMESDGHIAYFKSPAVVKISDFQRCMRTLLVSMSSTVFNLAALKRHFNKYDFKAPAEKATRRRIMAFRLFFFVLVQYLSVSQGAIAVGGFFSLGGLPPCYICTDDNLKFNYSSREVKKDPAAVCAQISKCTNLSTRNVWYSIWSFYVLFMVVNSLISPVFNATAITLILESVYSDYRLIQAYAFQWSLGYIFAGLLAHMVRSWRTYLFVANAMVLPAIPLMLLLQESPRFFTQRRKIDNAVRAMNKMAKFNKCSVRFTEEDIRATQAELEKGLSTKKYSFIDLFRSVELAKYSLSQIITGIGMNIISTILLYNVHDLSGNPLLNVSLMGTIRVWTPFAAVLLEYGIKNFGRKTFLVVTQGVVSVCFITMFLLDVSGRFDAYHSIATAAALIGYGVESGFVWMIYKVYTTELFPTVIRTIALSTFSITSLIGSVLSPQLVYLAKFWHPSPYFGAAIITLLATILAVALLPETKGKPLPDTLFDVRFLSRAFLNICDYSTKWVRRVYRVISDRSNNG</sequence>
<dbReference type="PROSITE" id="PS50850">
    <property type="entry name" value="MFS"/>
    <property type="match status" value="1"/>
</dbReference>
<gene>
    <name evidence="7" type="ORF">TCNE_LOCUS9165</name>
</gene>
<dbReference type="InterPro" id="IPR020846">
    <property type="entry name" value="MFS_dom"/>
</dbReference>
<dbReference type="Gene3D" id="1.20.1250.20">
    <property type="entry name" value="MFS general substrate transporter like domains"/>
    <property type="match status" value="1"/>
</dbReference>
<feature type="transmembrane region" description="Helical" evidence="5">
    <location>
        <begin position="221"/>
        <end position="239"/>
    </location>
</feature>
<name>A0A183UKZ5_TOXCA</name>
<keyword evidence="2 5" id="KW-0812">Transmembrane</keyword>
<evidence type="ECO:0000256" key="2">
    <source>
        <dbReference type="ARBA" id="ARBA00022692"/>
    </source>
</evidence>
<proteinExistence type="predicted"/>
<dbReference type="InterPro" id="IPR005828">
    <property type="entry name" value="MFS_sugar_transport-like"/>
</dbReference>
<feature type="transmembrane region" description="Helical" evidence="5">
    <location>
        <begin position="336"/>
        <end position="357"/>
    </location>
</feature>
<evidence type="ECO:0000256" key="1">
    <source>
        <dbReference type="ARBA" id="ARBA00004141"/>
    </source>
</evidence>
<reference evidence="7 8" key="2">
    <citation type="submission" date="2018-11" db="EMBL/GenBank/DDBJ databases">
        <authorList>
            <consortium name="Pathogen Informatics"/>
        </authorList>
    </citation>
    <scope>NUCLEOTIDE SEQUENCE [LARGE SCALE GENOMIC DNA]</scope>
</reference>
<dbReference type="GO" id="GO:0016020">
    <property type="term" value="C:membrane"/>
    <property type="evidence" value="ECO:0007669"/>
    <property type="project" value="UniProtKB-SubCell"/>
</dbReference>
<dbReference type="PANTHER" id="PTHR24064">
    <property type="entry name" value="SOLUTE CARRIER FAMILY 22 MEMBER"/>
    <property type="match status" value="1"/>
</dbReference>
<feature type="transmembrane region" description="Helical" evidence="5">
    <location>
        <begin position="369"/>
        <end position="387"/>
    </location>
</feature>
<reference evidence="9" key="1">
    <citation type="submission" date="2016-06" db="UniProtKB">
        <authorList>
            <consortium name="WormBaseParasite"/>
        </authorList>
    </citation>
    <scope>IDENTIFICATION</scope>
</reference>
<keyword evidence="4 5" id="KW-0472">Membrane</keyword>
<keyword evidence="3 5" id="KW-1133">Transmembrane helix</keyword>
<dbReference type="Proteomes" id="UP000050794">
    <property type="component" value="Unassembled WGS sequence"/>
</dbReference>
<keyword evidence="8" id="KW-1185">Reference proteome</keyword>
<feature type="transmembrane region" description="Helical" evidence="5">
    <location>
        <begin position="84"/>
        <end position="106"/>
    </location>
</feature>
<evidence type="ECO:0000256" key="5">
    <source>
        <dbReference type="SAM" id="Phobius"/>
    </source>
</evidence>
<comment type="subcellular location">
    <subcellularLocation>
        <location evidence="1">Membrane</location>
        <topology evidence="1">Multi-pass membrane protein</topology>
    </subcellularLocation>
</comment>
<feature type="transmembrane region" description="Helical" evidence="5">
    <location>
        <begin position="196"/>
        <end position="215"/>
    </location>
</feature>
<dbReference type="AlphaFoldDB" id="A0A183UKZ5"/>
<dbReference type="SUPFAM" id="SSF103473">
    <property type="entry name" value="MFS general substrate transporter"/>
    <property type="match status" value="1"/>
</dbReference>